<dbReference type="SUPFAM" id="SSF53335">
    <property type="entry name" value="S-adenosyl-L-methionine-dependent methyltransferases"/>
    <property type="match status" value="1"/>
</dbReference>
<dbReference type="Proteomes" id="UP000198287">
    <property type="component" value="Unassembled WGS sequence"/>
</dbReference>
<dbReference type="PANTHER" id="PTHR45036">
    <property type="entry name" value="METHYLTRANSFERASE LIKE 7B"/>
    <property type="match status" value="1"/>
</dbReference>
<reference evidence="1 2" key="1">
    <citation type="submission" date="2015-12" db="EMBL/GenBank/DDBJ databases">
        <title>The genome of Folsomia candida.</title>
        <authorList>
            <person name="Faddeeva A."/>
            <person name="Derks M.F."/>
            <person name="Anvar Y."/>
            <person name="Smit S."/>
            <person name="Van Straalen N."/>
            <person name="Roelofs D."/>
        </authorList>
    </citation>
    <scope>NUCLEOTIDE SEQUENCE [LARGE SCALE GENOMIC DNA]</scope>
    <source>
        <strain evidence="1 2">VU population</strain>
        <tissue evidence="1">Whole body</tissue>
    </source>
</reference>
<dbReference type="AlphaFoldDB" id="A0A226E960"/>
<dbReference type="CDD" id="cd02440">
    <property type="entry name" value="AdoMet_MTases"/>
    <property type="match status" value="1"/>
</dbReference>
<comment type="caution">
    <text evidence="1">The sequence shown here is derived from an EMBL/GenBank/DDBJ whole genome shotgun (WGS) entry which is preliminary data.</text>
</comment>
<dbReference type="InterPro" id="IPR052356">
    <property type="entry name" value="Thiol_S-MT"/>
</dbReference>
<sequence length="261" mass="29617">MAKFENLLHVMLHRPHFAGGGCVSNQSKIHMSFHNFISSLFVRIYRCYEPGYQKLLRDEKLILFQNLRNDREVPLILEIGAGPGTNFVYYPTPCNVILVEPNIQFKECCIAALQKFPGINLLAYYDVGVENLGNVVTPDSIDIVLGTMVGCAVPDAGKYYEIVLNVLKPGGKFYFMEHILGEPDSWQARWQRGTQWAWKPFGCGCRIDRDLDKEIDKAGFAFVEKKIFYLKLKRSSWYMPLCGCNMVARNVRGVATKSTAA</sequence>
<dbReference type="Pfam" id="PF13489">
    <property type="entry name" value="Methyltransf_23"/>
    <property type="match status" value="1"/>
</dbReference>
<evidence type="ECO:0000313" key="2">
    <source>
        <dbReference type="Proteomes" id="UP000198287"/>
    </source>
</evidence>
<evidence type="ECO:0000313" key="1">
    <source>
        <dbReference type="EMBL" id="OXA53999.1"/>
    </source>
</evidence>
<dbReference type="STRING" id="158441.A0A226E960"/>
<protein>
    <submittedName>
        <fullName evidence="1">Methyltransferase-like protein 7A</fullName>
    </submittedName>
</protein>
<proteinExistence type="predicted"/>
<accession>A0A226E960</accession>
<dbReference type="OrthoDB" id="416496at2759"/>
<dbReference type="InterPro" id="IPR029063">
    <property type="entry name" value="SAM-dependent_MTases_sf"/>
</dbReference>
<name>A0A226E960_FOLCA</name>
<organism evidence="1 2">
    <name type="scientific">Folsomia candida</name>
    <name type="common">Springtail</name>
    <dbReference type="NCBI Taxonomy" id="158441"/>
    <lineage>
        <taxon>Eukaryota</taxon>
        <taxon>Metazoa</taxon>
        <taxon>Ecdysozoa</taxon>
        <taxon>Arthropoda</taxon>
        <taxon>Hexapoda</taxon>
        <taxon>Collembola</taxon>
        <taxon>Entomobryomorpha</taxon>
        <taxon>Isotomoidea</taxon>
        <taxon>Isotomidae</taxon>
        <taxon>Proisotominae</taxon>
        <taxon>Folsomia</taxon>
    </lineage>
</organism>
<dbReference type="PANTHER" id="PTHR45036:SF1">
    <property type="entry name" value="METHYLTRANSFERASE LIKE 7A"/>
    <property type="match status" value="1"/>
</dbReference>
<gene>
    <name evidence="1" type="ORF">Fcan01_11535</name>
</gene>
<keyword evidence="1" id="KW-0489">Methyltransferase</keyword>
<dbReference type="EMBL" id="LNIX01000005">
    <property type="protein sequence ID" value="OXA53999.1"/>
    <property type="molecule type" value="Genomic_DNA"/>
</dbReference>
<dbReference type="GO" id="GO:0008168">
    <property type="term" value="F:methyltransferase activity"/>
    <property type="evidence" value="ECO:0007669"/>
    <property type="project" value="UniProtKB-KW"/>
</dbReference>
<keyword evidence="1" id="KW-0808">Transferase</keyword>
<keyword evidence="2" id="KW-1185">Reference proteome</keyword>
<dbReference type="GO" id="GO:0032259">
    <property type="term" value="P:methylation"/>
    <property type="evidence" value="ECO:0007669"/>
    <property type="project" value="UniProtKB-KW"/>
</dbReference>
<dbReference type="Gene3D" id="3.40.50.150">
    <property type="entry name" value="Vaccinia Virus protein VP39"/>
    <property type="match status" value="1"/>
</dbReference>